<evidence type="ECO:0000256" key="3">
    <source>
        <dbReference type="ARBA" id="ARBA00022741"/>
    </source>
</evidence>
<dbReference type="PIRSF" id="PIRSF000654">
    <property type="entry name" value="Integrin-linked_kinase"/>
    <property type="match status" value="1"/>
</dbReference>
<dbReference type="EC" id="2.7.11.1" evidence="2"/>
<evidence type="ECO:0000256" key="1">
    <source>
        <dbReference type="ARBA" id="ARBA00008874"/>
    </source>
</evidence>
<evidence type="ECO:0000313" key="9">
    <source>
        <dbReference type="WBParaSite" id="PSAMB.scaffold5955size10506.g27588.t1"/>
    </source>
</evidence>
<sequence>MYIDGVSRLNKLYRSLKSILRKLLKKRMQRSKSRQFDLDSLIPKNAVDEEIRILSLDGWTQIEQIGEGKYGEVWKYATRIKATPVAAGKHLKVQRWNLNEKQKNDLKKRVKNFIAELNTLYKISSACSEHFVQFIGCYLSSEKLILFTEYMENGSIKEQILDNPLNEATALKYTFQTTQGLKFLHHYKEGRIMHRDIKCDNLLLTNNYDVKLADFGLVHNLAVDSESYTMTLSAPCDSVGTPVFAAPEVLFGRPYGRRADIWSLGCTLVEMLTSDPPHAEFWEKHKEQAQFFFSQAQAESFNQLEYKGHRLVPNASELVQRLLD</sequence>
<keyword evidence="6" id="KW-0808">Transferase</keyword>
<dbReference type="PANTHER" id="PTHR48012">
    <property type="entry name" value="STERILE20-LIKE KINASE, ISOFORM B-RELATED"/>
    <property type="match status" value="1"/>
</dbReference>
<evidence type="ECO:0000259" key="7">
    <source>
        <dbReference type="PROSITE" id="PS50011"/>
    </source>
</evidence>
<dbReference type="PROSITE" id="PS00107">
    <property type="entry name" value="PROTEIN_KINASE_ATP"/>
    <property type="match status" value="1"/>
</dbReference>
<feature type="domain" description="Protein kinase" evidence="7">
    <location>
        <begin position="59"/>
        <end position="324"/>
    </location>
</feature>
<keyword evidence="6" id="KW-0418">Kinase</keyword>
<evidence type="ECO:0000256" key="6">
    <source>
        <dbReference type="RuleBase" id="RU000304"/>
    </source>
</evidence>
<dbReference type="Gene3D" id="1.10.510.10">
    <property type="entry name" value="Transferase(Phosphotransferase) domain 1"/>
    <property type="match status" value="1"/>
</dbReference>
<keyword evidence="6" id="KW-0723">Serine/threonine-protein kinase</keyword>
<dbReference type="SMART" id="SM00220">
    <property type="entry name" value="S_TKc"/>
    <property type="match status" value="1"/>
</dbReference>
<dbReference type="InterPro" id="IPR011009">
    <property type="entry name" value="Kinase-like_dom_sf"/>
</dbReference>
<dbReference type="InterPro" id="IPR017441">
    <property type="entry name" value="Protein_kinase_ATP_BS"/>
</dbReference>
<evidence type="ECO:0000256" key="2">
    <source>
        <dbReference type="ARBA" id="ARBA00012513"/>
    </source>
</evidence>
<accession>A0A914WYU6</accession>
<dbReference type="SUPFAM" id="SSF56112">
    <property type="entry name" value="Protein kinase-like (PK-like)"/>
    <property type="match status" value="1"/>
</dbReference>
<organism evidence="8 9">
    <name type="scientific">Plectus sambesii</name>
    <dbReference type="NCBI Taxonomy" id="2011161"/>
    <lineage>
        <taxon>Eukaryota</taxon>
        <taxon>Metazoa</taxon>
        <taxon>Ecdysozoa</taxon>
        <taxon>Nematoda</taxon>
        <taxon>Chromadorea</taxon>
        <taxon>Plectida</taxon>
        <taxon>Plectina</taxon>
        <taxon>Plectoidea</taxon>
        <taxon>Plectidae</taxon>
        <taxon>Plectus</taxon>
    </lineage>
</organism>
<name>A0A914WYU6_9BILA</name>
<dbReference type="InterPro" id="IPR050629">
    <property type="entry name" value="STE20/SPS1-PAK"/>
</dbReference>
<reference evidence="9" key="1">
    <citation type="submission" date="2022-11" db="UniProtKB">
        <authorList>
            <consortium name="WormBaseParasite"/>
        </authorList>
    </citation>
    <scope>IDENTIFICATION</scope>
</reference>
<keyword evidence="4 5" id="KW-0067">ATP-binding</keyword>
<dbReference type="PANTHER" id="PTHR48012:SF4">
    <property type="entry name" value="MITOGEN-ACTIVATED PROTEIN KINASE KINASE KINASE A"/>
    <property type="match status" value="1"/>
</dbReference>
<evidence type="ECO:0000256" key="4">
    <source>
        <dbReference type="ARBA" id="ARBA00022840"/>
    </source>
</evidence>
<feature type="binding site" evidence="5">
    <location>
        <position position="89"/>
    </location>
    <ligand>
        <name>ATP</name>
        <dbReference type="ChEBI" id="CHEBI:30616"/>
    </ligand>
</feature>
<dbReference type="Proteomes" id="UP000887566">
    <property type="component" value="Unplaced"/>
</dbReference>
<dbReference type="Pfam" id="PF00069">
    <property type="entry name" value="Pkinase"/>
    <property type="match status" value="1"/>
</dbReference>
<keyword evidence="8" id="KW-1185">Reference proteome</keyword>
<proteinExistence type="inferred from homology"/>
<protein>
    <recommendedName>
        <fullName evidence="2">non-specific serine/threonine protein kinase</fullName>
        <ecNumber evidence="2">2.7.11.1</ecNumber>
    </recommendedName>
</protein>
<evidence type="ECO:0000256" key="5">
    <source>
        <dbReference type="PROSITE-ProRule" id="PRU10141"/>
    </source>
</evidence>
<dbReference type="WBParaSite" id="PSAMB.scaffold5955size10506.g27588.t1">
    <property type="protein sequence ID" value="PSAMB.scaffold5955size10506.g27588.t1"/>
    <property type="gene ID" value="PSAMB.scaffold5955size10506.g27588"/>
</dbReference>
<dbReference type="PROSITE" id="PS00108">
    <property type="entry name" value="PROTEIN_KINASE_ST"/>
    <property type="match status" value="1"/>
</dbReference>
<evidence type="ECO:0000313" key="8">
    <source>
        <dbReference type="Proteomes" id="UP000887566"/>
    </source>
</evidence>
<dbReference type="AlphaFoldDB" id="A0A914WYU6"/>
<dbReference type="GO" id="GO:0004674">
    <property type="term" value="F:protein serine/threonine kinase activity"/>
    <property type="evidence" value="ECO:0007669"/>
    <property type="project" value="UniProtKB-KW"/>
</dbReference>
<dbReference type="GO" id="GO:0005737">
    <property type="term" value="C:cytoplasm"/>
    <property type="evidence" value="ECO:0007669"/>
    <property type="project" value="TreeGrafter"/>
</dbReference>
<dbReference type="PROSITE" id="PS50011">
    <property type="entry name" value="PROTEIN_KINASE_DOM"/>
    <property type="match status" value="1"/>
</dbReference>
<keyword evidence="3 5" id="KW-0547">Nucleotide-binding</keyword>
<comment type="similarity">
    <text evidence="1">Belongs to the protein kinase superfamily. STE Ser/Thr protein kinase family. STE20 subfamily.</text>
</comment>
<dbReference type="GO" id="GO:0005524">
    <property type="term" value="F:ATP binding"/>
    <property type="evidence" value="ECO:0007669"/>
    <property type="project" value="UniProtKB-UniRule"/>
</dbReference>
<dbReference type="InterPro" id="IPR000719">
    <property type="entry name" value="Prot_kinase_dom"/>
</dbReference>
<dbReference type="InterPro" id="IPR008271">
    <property type="entry name" value="Ser/Thr_kinase_AS"/>
</dbReference>